<dbReference type="RefSeq" id="WP_091554901.1">
    <property type="nucleotide sequence ID" value="NZ_FNPH01000003.1"/>
</dbReference>
<organism evidence="2 3">
    <name type="scientific">Micromonospora pattaloongensis</name>
    <dbReference type="NCBI Taxonomy" id="405436"/>
    <lineage>
        <taxon>Bacteria</taxon>
        <taxon>Bacillati</taxon>
        <taxon>Actinomycetota</taxon>
        <taxon>Actinomycetes</taxon>
        <taxon>Micromonosporales</taxon>
        <taxon>Micromonosporaceae</taxon>
        <taxon>Micromonospora</taxon>
    </lineage>
</organism>
<dbReference type="EMBL" id="FNPH01000003">
    <property type="protein sequence ID" value="SDY68972.1"/>
    <property type="molecule type" value="Genomic_DNA"/>
</dbReference>
<reference evidence="3" key="1">
    <citation type="submission" date="2016-10" db="EMBL/GenBank/DDBJ databases">
        <authorList>
            <person name="Varghese N."/>
            <person name="Submissions S."/>
        </authorList>
    </citation>
    <scope>NUCLEOTIDE SEQUENCE [LARGE SCALE GENOMIC DNA]</scope>
    <source>
        <strain evidence="3">DSM 45245</strain>
    </source>
</reference>
<dbReference type="OrthoDB" id="3384841at2"/>
<feature type="compositionally biased region" description="Basic and acidic residues" evidence="1">
    <location>
        <begin position="27"/>
        <end position="41"/>
    </location>
</feature>
<evidence type="ECO:0000313" key="2">
    <source>
        <dbReference type="EMBL" id="SDY68972.1"/>
    </source>
</evidence>
<protein>
    <submittedName>
        <fullName evidence="2">Uncharacterized protein</fullName>
    </submittedName>
</protein>
<keyword evidence="3" id="KW-1185">Reference proteome</keyword>
<accession>A0A1H3LX34</accession>
<feature type="compositionally biased region" description="Pro residues" evidence="1">
    <location>
        <begin position="54"/>
        <end position="64"/>
    </location>
</feature>
<dbReference type="Proteomes" id="UP000242415">
    <property type="component" value="Unassembled WGS sequence"/>
</dbReference>
<evidence type="ECO:0000256" key="1">
    <source>
        <dbReference type="SAM" id="MobiDB-lite"/>
    </source>
</evidence>
<feature type="compositionally biased region" description="Basic and acidic residues" evidence="1">
    <location>
        <begin position="1"/>
        <end position="18"/>
    </location>
</feature>
<dbReference type="STRING" id="405436.SAMN05444365_103134"/>
<dbReference type="AlphaFoldDB" id="A0A1H3LX34"/>
<name>A0A1H3LX34_9ACTN</name>
<proteinExistence type="predicted"/>
<evidence type="ECO:0000313" key="3">
    <source>
        <dbReference type="Proteomes" id="UP000242415"/>
    </source>
</evidence>
<feature type="region of interest" description="Disordered" evidence="1">
    <location>
        <begin position="1"/>
        <end position="78"/>
    </location>
</feature>
<sequence>MSILRSGDDDMHYSDGSHRWVPPPGRADQDAWEDRVREHQRQHQRQLHASAAVPPQPDRQPPVIPRQRAAMPARQPLR</sequence>
<gene>
    <name evidence="2" type="ORF">SAMN05444365_103134</name>
</gene>